<evidence type="ECO:0000256" key="3">
    <source>
        <dbReference type="ARBA" id="ARBA00022448"/>
    </source>
</evidence>
<dbReference type="PATRIC" id="fig|136160.3.peg.4062"/>
<dbReference type="PANTHER" id="PTHR23515">
    <property type="entry name" value="HIGH-AFFINITY NITRATE TRANSPORTER 2.3"/>
    <property type="match status" value="1"/>
</dbReference>
<dbReference type="SUPFAM" id="SSF103473">
    <property type="entry name" value="MFS general substrate transporter"/>
    <property type="match status" value="1"/>
</dbReference>
<keyword evidence="7" id="KW-0472">Membrane</keyword>
<evidence type="ECO:0000313" key="9">
    <source>
        <dbReference type="EMBL" id="KOO36836.1"/>
    </source>
</evidence>
<comment type="subcellular location">
    <subcellularLocation>
        <location evidence="1">Cell membrane</location>
        <topology evidence="1">Multi-pass membrane protein</topology>
    </subcellularLocation>
</comment>
<evidence type="ECO:0000256" key="1">
    <source>
        <dbReference type="ARBA" id="ARBA00004651"/>
    </source>
</evidence>
<comment type="caution">
    <text evidence="9">The sequence shown here is derived from an EMBL/GenBank/DDBJ whole genome shotgun (WGS) entry which is preliminary data.</text>
</comment>
<evidence type="ECO:0000256" key="4">
    <source>
        <dbReference type="ARBA" id="ARBA00022692"/>
    </source>
</evidence>
<evidence type="ECO:0000259" key="8">
    <source>
        <dbReference type="PROSITE" id="PS50850"/>
    </source>
</evidence>
<dbReference type="GO" id="GO:0005886">
    <property type="term" value="C:plasma membrane"/>
    <property type="evidence" value="ECO:0007669"/>
    <property type="project" value="UniProtKB-SubCell"/>
</dbReference>
<gene>
    <name evidence="9" type="ORF">AMD02_15605</name>
</gene>
<comment type="similarity">
    <text evidence="2">Belongs to the major facilitator superfamily. Nitrate/nitrite porter (TC 2.A.1.8) family.</text>
</comment>
<dbReference type="AlphaFoldDB" id="A0A0M0KDA6"/>
<protein>
    <submittedName>
        <fullName evidence="9">Nitrate transporter NarT</fullName>
    </submittedName>
</protein>
<dbReference type="CDD" id="cd17341">
    <property type="entry name" value="MFS_NRT2_like"/>
    <property type="match status" value="1"/>
</dbReference>
<evidence type="ECO:0000256" key="6">
    <source>
        <dbReference type="ARBA" id="ARBA00023063"/>
    </source>
</evidence>
<dbReference type="GeneID" id="87595779"/>
<dbReference type="Pfam" id="PF07690">
    <property type="entry name" value="MFS_1"/>
    <property type="match status" value="1"/>
</dbReference>
<evidence type="ECO:0000256" key="7">
    <source>
        <dbReference type="ARBA" id="ARBA00023136"/>
    </source>
</evidence>
<organism evidence="9">
    <name type="scientific">Halalkalibacterium halodurans</name>
    <name type="common">Bacillus halodurans</name>
    <dbReference type="NCBI Taxonomy" id="86665"/>
    <lineage>
        <taxon>Bacteria</taxon>
        <taxon>Bacillati</taxon>
        <taxon>Bacillota</taxon>
        <taxon>Bacilli</taxon>
        <taxon>Bacillales</taxon>
        <taxon>Bacillaceae</taxon>
        <taxon>Halalkalibacterium (ex Joshi et al. 2022)</taxon>
    </lineage>
</organism>
<dbReference type="InterPro" id="IPR020846">
    <property type="entry name" value="MFS_dom"/>
</dbReference>
<dbReference type="PROSITE" id="PS50850">
    <property type="entry name" value="MFS"/>
    <property type="match status" value="1"/>
</dbReference>
<evidence type="ECO:0000256" key="5">
    <source>
        <dbReference type="ARBA" id="ARBA00022989"/>
    </source>
</evidence>
<reference evidence="9" key="1">
    <citation type="submission" date="2015-08" db="EMBL/GenBank/DDBJ databases">
        <title>Complete DNA Sequence of Pseudomonas syringae pv. actinidiae, the Causal Agent of Kiwifruit Canker Disease.</title>
        <authorList>
            <person name="Rikkerink E.H.A."/>
            <person name="Fineran P.C."/>
        </authorList>
    </citation>
    <scope>NUCLEOTIDE SEQUENCE</scope>
    <source>
        <strain evidence="9">DSM 13666</strain>
    </source>
</reference>
<keyword evidence="6" id="KW-0534">Nitrate assimilation</keyword>
<dbReference type="Gene3D" id="1.20.1250.20">
    <property type="entry name" value="MFS general substrate transporter like domains"/>
    <property type="match status" value="1"/>
</dbReference>
<dbReference type="GO" id="GO:0015112">
    <property type="term" value="F:nitrate transmembrane transporter activity"/>
    <property type="evidence" value="ECO:0007669"/>
    <property type="project" value="InterPro"/>
</dbReference>
<name>A0A0M0KDA6_ALKHA</name>
<keyword evidence="3" id="KW-0813">Transport</keyword>
<feature type="domain" description="Major facilitator superfamily (MFS) profile" evidence="8">
    <location>
        <begin position="1"/>
        <end position="382"/>
    </location>
</feature>
<dbReference type="EMBL" id="LILD01000003">
    <property type="protein sequence ID" value="KOO36836.1"/>
    <property type="molecule type" value="Genomic_DNA"/>
</dbReference>
<dbReference type="InterPro" id="IPR011701">
    <property type="entry name" value="MFS"/>
</dbReference>
<dbReference type="InterPro" id="IPR036259">
    <property type="entry name" value="MFS_trans_sf"/>
</dbReference>
<dbReference type="InterPro" id="IPR044772">
    <property type="entry name" value="NO3_transporter"/>
</dbReference>
<keyword evidence="4" id="KW-0812">Transmembrane</keyword>
<dbReference type="GO" id="GO:0042128">
    <property type="term" value="P:nitrate assimilation"/>
    <property type="evidence" value="ECO:0007669"/>
    <property type="project" value="UniProtKB-KW"/>
</dbReference>
<proteinExistence type="inferred from homology"/>
<sequence length="393" mass="43228">MIDRQKRQLPLQSFSLVVGFMVWVLISALMPHIRQDIELTDSQIAWVTAIPVVLGSLLRIPLGYYTNKFGARLTFMTSFLLLLFPVFWLSVASSLVDLLIGGFFLGIGGAVFSIGVTSLPKYYPKEKHGFVNGVYGVGNIGTAITTFSAPILAQTFGWEQTIRIYLVLLAAFALFNFLLGDRHEAKVDAPMKEQMKAVYRNRLLWFFSLFYFITFGAFVAFTIYLPNFLVNHYGLTPVDSGLRTAGFIALATFIRPVGGWLADRMNPLILLMYVFAGFTLSSIVLAFSPGIEMYTVGVLTVAVCAGVGNGTIFKLVPLYFSQQAGIVNGIVAAMGGLGGFFPPLILAMVYQATGQYAIGFMALSEVALASFVLVVWMYFQDLRNTGNVLNKSM</sequence>
<evidence type="ECO:0000256" key="2">
    <source>
        <dbReference type="ARBA" id="ARBA00008432"/>
    </source>
</evidence>
<accession>A0A0M0KDA6</accession>
<dbReference type="RefSeq" id="WP_053432078.1">
    <property type="nucleotide sequence ID" value="NZ_CP040441.1"/>
</dbReference>
<keyword evidence="5" id="KW-1133">Transmembrane helix</keyword>